<name>E1ZMQ9_CHLVA</name>
<dbReference type="GeneID" id="17352327"/>
<keyword evidence="8" id="KW-1185">Reference proteome</keyword>
<evidence type="ECO:0000256" key="4">
    <source>
        <dbReference type="ARBA" id="ARBA00022833"/>
    </source>
</evidence>
<feature type="compositionally biased region" description="Basic residues" evidence="5">
    <location>
        <begin position="356"/>
        <end position="366"/>
    </location>
</feature>
<dbReference type="PROSITE" id="PS51805">
    <property type="entry name" value="EPHD"/>
    <property type="match status" value="1"/>
</dbReference>
<evidence type="ECO:0000256" key="1">
    <source>
        <dbReference type="ARBA" id="ARBA00022553"/>
    </source>
</evidence>
<dbReference type="Pfam" id="PF13771">
    <property type="entry name" value="zf-HC5HC2H"/>
    <property type="match status" value="1"/>
</dbReference>
<protein>
    <recommendedName>
        <fullName evidence="6">PHD-type domain-containing protein</fullName>
    </recommendedName>
</protein>
<feature type="compositionally biased region" description="Low complexity" evidence="5">
    <location>
        <begin position="532"/>
        <end position="541"/>
    </location>
</feature>
<feature type="region of interest" description="Disordered" evidence="5">
    <location>
        <begin position="768"/>
        <end position="807"/>
    </location>
</feature>
<dbReference type="EMBL" id="GL433854">
    <property type="protein sequence ID" value="EFN52843.1"/>
    <property type="molecule type" value="Genomic_DNA"/>
</dbReference>
<dbReference type="RefSeq" id="XP_005844945.1">
    <property type="nucleotide sequence ID" value="XM_005844883.1"/>
</dbReference>
<keyword evidence="2" id="KW-0479">Metal-binding</keyword>
<evidence type="ECO:0000259" key="6">
    <source>
        <dbReference type="PROSITE" id="PS51805"/>
    </source>
</evidence>
<dbReference type="OrthoDB" id="2384350at2759"/>
<feature type="region of interest" description="Disordered" evidence="5">
    <location>
        <begin position="230"/>
        <end position="417"/>
    </location>
</feature>
<keyword evidence="4" id="KW-0862">Zinc</keyword>
<dbReference type="Proteomes" id="UP000008141">
    <property type="component" value="Unassembled WGS sequence"/>
</dbReference>
<feature type="compositionally biased region" description="Basic and acidic residues" evidence="5">
    <location>
        <begin position="791"/>
        <end position="807"/>
    </location>
</feature>
<keyword evidence="3" id="KW-0863">Zinc-finger</keyword>
<gene>
    <name evidence="7" type="ORF">CHLNCDRAFT_138295</name>
</gene>
<organism evidence="8">
    <name type="scientific">Chlorella variabilis</name>
    <name type="common">Green alga</name>
    <dbReference type="NCBI Taxonomy" id="554065"/>
    <lineage>
        <taxon>Eukaryota</taxon>
        <taxon>Viridiplantae</taxon>
        <taxon>Chlorophyta</taxon>
        <taxon>core chlorophytes</taxon>
        <taxon>Trebouxiophyceae</taxon>
        <taxon>Chlorellales</taxon>
        <taxon>Chlorellaceae</taxon>
        <taxon>Chlorella clade</taxon>
        <taxon>Chlorella</taxon>
    </lineage>
</organism>
<feature type="domain" description="PHD-type" evidence="6">
    <location>
        <begin position="825"/>
        <end position="951"/>
    </location>
</feature>
<feature type="region of interest" description="Disordered" evidence="5">
    <location>
        <begin position="1247"/>
        <end position="1288"/>
    </location>
</feature>
<evidence type="ECO:0000256" key="2">
    <source>
        <dbReference type="ARBA" id="ARBA00022723"/>
    </source>
</evidence>
<feature type="compositionally biased region" description="Acidic residues" evidence="5">
    <location>
        <begin position="283"/>
        <end position="306"/>
    </location>
</feature>
<evidence type="ECO:0000313" key="7">
    <source>
        <dbReference type="EMBL" id="EFN52843.1"/>
    </source>
</evidence>
<dbReference type="InterPro" id="IPR013083">
    <property type="entry name" value="Znf_RING/FYVE/PHD"/>
</dbReference>
<feature type="compositionally biased region" description="Low complexity" evidence="5">
    <location>
        <begin position="328"/>
        <end position="355"/>
    </location>
</feature>
<feature type="region of interest" description="Disordered" evidence="5">
    <location>
        <begin position="561"/>
        <end position="592"/>
    </location>
</feature>
<evidence type="ECO:0000256" key="3">
    <source>
        <dbReference type="ARBA" id="ARBA00022771"/>
    </source>
</evidence>
<dbReference type="GO" id="GO:0008270">
    <property type="term" value="F:zinc ion binding"/>
    <property type="evidence" value="ECO:0007669"/>
    <property type="project" value="UniProtKB-KW"/>
</dbReference>
<dbReference type="Gene3D" id="3.10.390.10">
    <property type="entry name" value="SAND domain-like"/>
    <property type="match status" value="1"/>
</dbReference>
<sequence length="1317" mass="136967">MADAAGGNGSQPPPHGSTPGASGAGPSTSAAAAAPAQPTPASIPGFMAAALGAGSGVRTAHLQAMASRDIKLPPVPPSLLADVQSLIPKLKAQLLTPETMAEMKRYQAEVSKLDVKDPLFFEKAQKIPKPNLGHSLMPTNLISPELAEKLKQWRNSLPSTGDLPSQQKAQVCYCSQCQARAEREGLRRIVVSPSEFERHSGTGHSKKWKYTIRTADNTQTIGAWLASQKLDGRRRAGRSPFAAKQRKAEAEAAEAEASRLVGRTRNKRKPGQGARGVLAGGLEEGEDGPYGEDEDEDEDEEMEDAEAERSSGGAGAAAPAVSPPAPRSAPARGPGAGRQPAAAGGQQEEGQGQPPAKKRRVLRWIRRSTASPEKDEEEEAAAAEEEQEEEGRSRSLAGLQGRGVKVEEQESEEEEEVELAGLPLLLPMQRAARAAEAAAARLAAAAAAGSAVGPRMLSLPPGGRTDPRGGGGGWEAAGLRSPSGKPWLQVDHSHAAHEEEDDHEGTDVRLGPQYQAVPPEYRGPPPALGPSAEAQEPLAALPGPPEAEALALAAGFEKDQAQALPRDATADLRTTFGRRVTGRQQRQRKQSRWLQETFDPNAGECDTQLLGGKALVERQFGEDDARDRFMLGRRSSAQLAGGGMVGGARLAAELEAAVATGAARDASTWFVERYSDGSLGLEVRVALGGVTFAGSLVPVAGGVVPRRGTAAAAAPLSSGGGGRGEAGYPSGLGEGGLLPAASGASSENRQDTPAATGALSLAAGGTVPAAHRGTGGTTAAGLAAAQSSHQLHQEGESRPAAEADGRRAAAELRFQRLEVEGAPAGTKCALCRGDETDDIPEAHRGLGGRSQVGLGPMILARTTAVAHAWLHDQCARWSPEVYDPEGNNRLEGMRDAVRRGRMLRCKYCGEKGATLGCFKRTCRASYHLACARKYNCLLQVEPYLVACPEHVDHLPAPFNVHRPPRGKRPHAGCGGTGRGRGRGGRGRGGRHGGGGAAGSDSEDGGGENESADDEDEELEIMAVATEADGGRGSQAAASHAALEGRQRQGRHRLAEEGATGGTQELLAQLSAFASRLDEHQQQLQPAAAGAAAALPVPARVVQAPPADGFPLPASALGGGGGGTPWSRERIVEAALLRAELAAEQAQRTPLLVVNLEGGHFRFRCFHSAEAVTPAVQADADAILVLQGSLVPAAAGWPRTHAFPELPPPRQVSAFTALLLREQWEQLSPEERRHSKQLHDLLLQAQASEQGAELPSQPAQAGGGPAAARPVAVAASAAAEAQQQQALAGGAGGQVASLVGLLTEASRLQQQQQQRGMP</sequence>
<dbReference type="InParanoid" id="E1ZMQ9"/>
<feature type="compositionally biased region" description="Acidic residues" evidence="5">
    <location>
        <begin position="1000"/>
        <end position="1015"/>
    </location>
</feature>
<dbReference type="GO" id="GO:0006357">
    <property type="term" value="P:regulation of transcription by RNA polymerase II"/>
    <property type="evidence" value="ECO:0007669"/>
    <property type="project" value="TreeGrafter"/>
</dbReference>
<accession>E1ZMQ9</accession>
<reference evidence="7 8" key="1">
    <citation type="journal article" date="2010" name="Plant Cell">
        <title>The Chlorella variabilis NC64A genome reveals adaptation to photosymbiosis, coevolution with viruses, and cryptic sex.</title>
        <authorList>
            <person name="Blanc G."/>
            <person name="Duncan G."/>
            <person name="Agarkova I."/>
            <person name="Borodovsky M."/>
            <person name="Gurnon J."/>
            <person name="Kuo A."/>
            <person name="Lindquist E."/>
            <person name="Lucas S."/>
            <person name="Pangilinan J."/>
            <person name="Polle J."/>
            <person name="Salamov A."/>
            <person name="Terry A."/>
            <person name="Yamada T."/>
            <person name="Dunigan D.D."/>
            <person name="Grigoriev I.V."/>
            <person name="Claverie J.M."/>
            <person name="Van Etten J.L."/>
        </authorList>
    </citation>
    <scope>NUCLEOTIDE SEQUENCE [LARGE SCALE GENOMIC DNA]</scope>
    <source>
        <strain evidence="7 8">NC64A</strain>
    </source>
</reference>
<evidence type="ECO:0000256" key="5">
    <source>
        <dbReference type="SAM" id="MobiDB-lite"/>
    </source>
</evidence>
<dbReference type="Gene3D" id="3.30.40.10">
    <property type="entry name" value="Zinc/RING finger domain, C3HC4 (zinc finger)"/>
    <property type="match status" value="1"/>
</dbReference>
<dbReference type="GO" id="GO:0005634">
    <property type="term" value="C:nucleus"/>
    <property type="evidence" value="ECO:0007669"/>
    <property type="project" value="TreeGrafter"/>
</dbReference>
<dbReference type="eggNOG" id="KOG1084">
    <property type="taxonomic scope" value="Eukaryota"/>
</dbReference>
<evidence type="ECO:0000313" key="8">
    <source>
        <dbReference type="Proteomes" id="UP000008141"/>
    </source>
</evidence>
<feature type="compositionally biased region" description="Polar residues" evidence="5">
    <location>
        <begin position="743"/>
        <end position="753"/>
    </location>
</feature>
<feature type="compositionally biased region" description="Low complexity" evidence="5">
    <location>
        <begin position="17"/>
        <end position="39"/>
    </location>
</feature>
<feature type="compositionally biased region" description="Gly residues" evidence="5">
    <location>
        <begin position="718"/>
        <end position="736"/>
    </location>
</feature>
<dbReference type="PANTHER" id="PTHR14955">
    <property type="entry name" value="RETINOIC ACID INDUCED 1/TRANSCRIPTION FACTOR 20"/>
    <property type="match status" value="1"/>
</dbReference>
<feature type="region of interest" description="Disordered" evidence="5">
    <location>
        <begin position="1027"/>
        <end position="1061"/>
    </location>
</feature>
<dbReference type="InterPro" id="IPR034732">
    <property type="entry name" value="EPHD"/>
</dbReference>
<feature type="compositionally biased region" description="Low complexity" evidence="5">
    <location>
        <begin position="1253"/>
        <end position="1288"/>
    </location>
</feature>
<dbReference type="KEGG" id="cvr:CHLNCDRAFT_138295"/>
<dbReference type="PANTHER" id="PTHR14955:SF4">
    <property type="entry name" value="PHD-TYPE DOMAIN-CONTAINING PROTEIN"/>
    <property type="match status" value="1"/>
</dbReference>
<feature type="compositionally biased region" description="Low complexity" evidence="5">
    <location>
        <begin position="573"/>
        <end position="584"/>
    </location>
</feature>
<feature type="compositionally biased region" description="Basic residues" evidence="5">
    <location>
        <begin position="979"/>
        <end position="990"/>
    </location>
</feature>
<dbReference type="InterPro" id="IPR001965">
    <property type="entry name" value="Znf_PHD"/>
</dbReference>
<dbReference type="InterPro" id="IPR052440">
    <property type="entry name" value="Trans_Reg/Chrom_Remod"/>
</dbReference>
<dbReference type="SMART" id="SM00249">
    <property type="entry name" value="PHD"/>
    <property type="match status" value="1"/>
</dbReference>
<feature type="region of interest" description="Disordered" evidence="5">
    <location>
        <begin position="956"/>
        <end position="1015"/>
    </location>
</feature>
<feature type="region of interest" description="Disordered" evidence="5">
    <location>
        <begin position="448"/>
        <end position="541"/>
    </location>
</feature>
<dbReference type="InterPro" id="IPR010919">
    <property type="entry name" value="SAND-like_dom_sf"/>
</dbReference>
<keyword evidence="1" id="KW-0597">Phosphoprotein</keyword>
<dbReference type="STRING" id="554065.E1ZMQ9"/>
<feature type="region of interest" description="Disordered" evidence="5">
    <location>
        <begin position="712"/>
        <end position="753"/>
    </location>
</feature>
<proteinExistence type="predicted"/>
<feature type="compositionally biased region" description="Acidic residues" evidence="5">
    <location>
        <begin position="374"/>
        <end position="389"/>
    </location>
</feature>
<feature type="region of interest" description="Disordered" evidence="5">
    <location>
        <begin position="1"/>
        <end position="39"/>
    </location>
</feature>